<protein>
    <submittedName>
        <fullName evidence="1">Uncharacterized protein</fullName>
    </submittedName>
</protein>
<organism evidence="1">
    <name type="scientific">Jonesiaceae bacterium BS-20</name>
    <dbReference type="NCBI Taxonomy" id="3120821"/>
    <lineage>
        <taxon>Bacteria</taxon>
        <taxon>Bacillati</taxon>
        <taxon>Actinomycetota</taxon>
        <taxon>Actinomycetes</taxon>
        <taxon>Micrococcales</taxon>
        <taxon>Jonesiaceae</taxon>
    </lineage>
</organism>
<dbReference type="AlphaFoldDB" id="A0AAU7DZJ9"/>
<dbReference type="EMBL" id="CP146203">
    <property type="protein sequence ID" value="XBH22946.1"/>
    <property type="molecule type" value="Genomic_DNA"/>
</dbReference>
<gene>
    <name evidence="1" type="ORF">V5R04_06965</name>
</gene>
<reference evidence="1" key="1">
    <citation type="submission" date="2024-02" db="EMBL/GenBank/DDBJ databases">
        <title>Tomenella chthoni gen. nov. sp. nov., a member of the family Jonesiaceae isolated from bat guano.</title>
        <authorList>
            <person name="Miller S.L."/>
            <person name="King J."/>
            <person name="Sankaranarayanan K."/>
            <person name="Lawson P.A."/>
        </authorList>
    </citation>
    <scope>NUCLEOTIDE SEQUENCE</scope>
    <source>
        <strain evidence="1">BS-20</strain>
    </source>
</reference>
<sequence>MSMPHSRKAFLTEPGQQLLSFAGPNDVIELLDERPVAWAHLTGLDEKQVMTNPLLTIPLPLYVSHRNPYDPAVATDPRVYFPDVKPEALWHPLFWLPSRLADIRSVNVTSPNDDEWACRVAIQMVATGMYDPTSGTWYDVLAAYGLDVNDPADLARITAWQRGGADPILDTIDLDDEFRPEGTDVPLNWDQELLVEAAYNAHVADFTSGLARPAMWGRFARDLYTDYNPFREPNIGVDDETLAEYVGALIQVGLRSVAEARHPGDGAPRITEWAMADVSLTPGMSAEEIQAGPLAMACDLLHSTALQYEQAMNAGRDFVELLEEM</sequence>
<accession>A0AAU7DZJ9</accession>
<name>A0AAU7DZJ9_9MICO</name>
<evidence type="ECO:0000313" key="1">
    <source>
        <dbReference type="EMBL" id="XBH22946.1"/>
    </source>
</evidence>
<proteinExistence type="predicted"/>